<dbReference type="AlphaFoldDB" id="A0A399J1U9"/>
<dbReference type="InterPro" id="IPR028082">
    <property type="entry name" value="Peripla_BP_I"/>
</dbReference>
<dbReference type="CDD" id="cd06307">
    <property type="entry name" value="PBP1_sugar_binding"/>
    <property type="match status" value="1"/>
</dbReference>
<dbReference type="SUPFAM" id="SSF47413">
    <property type="entry name" value="lambda repressor-like DNA-binding domains"/>
    <property type="match status" value="1"/>
</dbReference>
<dbReference type="SMART" id="SM00354">
    <property type="entry name" value="HTH_LACI"/>
    <property type="match status" value="1"/>
</dbReference>
<name>A0A399J1U9_9RHOB</name>
<evidence type="ECO:0000256" key="2">
    <source>
        <dbReference type="ARBA" id="ARBA00023125"/>
    </source>
</evidence>
<dbReference type="InterPro" id="IPR000843">
    <property type="entry name" value="HTH_LacI"/>
</dbReference>
<dbReference type="EMBL" id="QWJJ01000009">
    <property type="protein sequence ID" value="RII38469.1"/>
    <property type="molecule type" value="Genomic_DNA"/>
</dbReference>
<dbReference type="PANTHER" id="PTHR30146">
    <property type="entry name" value="LACI-RELATED TRANSCRIPTIONAL REPRESSOR"/>
    <property type="match status" value="1"/>
</dbReference>
<organism evidence="5 6">
    <name type="scientific">Pseudooceanicola sediminis</name>
    <dbReference type="NCBI Taxonomy" id="2211117"/>
    <lineage>
        <taxon>Bacteria</taxon>
        <taxon>Pseudomonadati</taxon>
        <taxon>Pseudomonadota</taxon>
        <taxon>Alphaproteobacteria</taxon>
        <taxon>Rhodobacterales</taxon>
        <taxon>Paracoccaceae</taxon>
        <taxon>Pseudooceanicola</taxon>
    </lineage>
</organism>
<evidence type="ECO:0000256" key="1">
    <source>
        <dbReference type="ARBA" id="ARBA00023015"/>
    </source>
</evidence>
<dbReference type="Proteomes" id="UP000265848">
    <property type="component" value="Unassembled WGS sequence"/>
</dbReference>
<protein>
    <submittedName>
        <fullName evidence="5">LacI family DNA-binding transcriptional regulator</fullName>
    </submittedName>
</protein>
<dbReference type="Pfam" id="PF13407">
    <property type="entry name" value="Peripla_BP_4"/>
    <property type="match status" value="1"/>
</dbReference>
<reference evidence="5 6" key="1">
    <citation type="submission" date="2018-08" db="EMBL/GenBank/DDBJ databases">
        <title>Pseudooceanicola sediminis CY03 in the family Rhodobacteracea.</title>
        <authorList>
            <person name="Zhang Y.-J."/>
        </authorList>
    </citation>
    <scope>NUCLEOTIDE SEQUENCE [LARGE SCALE GENOMIC DNA]</scope>
    <source>
        <strain evidence="5 6">CY03</strain>
    </source>
</reference>
<evidence type="ECO:0000313" key="5">
    <source>
        <dbReference type="EMBL" id="RII38469.1"/>
    </source>
</evidence>
<evidence type="ECO:0000259" key="4">
    <source>
        <dbReference type="PROSITE" id="PS50932"/>
    </source>
</evidence>
<proteinExistence type="predicted"/>
<dbReference type="CDD" id="cd01392">
    <property type="entry name" value="HTH_LacI"/>
    <property type="match status" value="1"/>
</dbReference>
<dbReference type="PROSITE" id="PS50932">
    <property type="entry name" value="HTH_LACI_2"/>
    <property type="match status" value="1"/>
</dbReference>
<evidence type="ECO:0000313" key="6">
    <source>
        <dbReference type="Proteomes" id="UP000265848"/>
    </source>
</evidence>
<dbReference type="InterPro" id="IPR025997">
    <property type="entry name" value="SBP_2_dom"/>
</dbReference>
<accession>A0A399J1U9</accession>
<dbReference type="OrthoDB" id="9805774at2"/>
<sequence length="361" mass="39215">MPTQRTYEGAMSKPTTRDLAAAAGVSLATVDRVLNGRDGVRQKTVDKVNDAIRDIGFVRDQTAATLARKRFYDFVFVLPDRQDEFLSLIVEAVDEASSALRHERVSARTVRVAANDPLSVVQTLEGLARDKVDGVAVMAPETPQTRDAIQRVKDRGISVVTFVADQPNAARDRYIGINDADAGRTAATLIGRFCRASPGAVLVVAETIQSRDSLDRRHGFDEVLQADFPHLHASPTIETYADPLRTERVLGNALAATPDLRAIYLMSSASAAALGCLKSHGIDRECVVIAHELTALTRQGLITGQLGAVITQDIGHLVRSALRVLRAKAENAPMVESQERIRIEILLQANLPRIDTAPETN</sequence>
<feature type="domain" description="HTH lacI-type" evidence="4">
    <location>
        <begin position="14"/>
        <end position="68"/>
    </location>
</feature>
<dbReference type="GO" id="GO:0003700">
    <property type="term" value="F:DNA-binding transcription factor activity"/>
    <property type="evidence" value="ECO:0007669"/>
    <property type="project" value="TreeGrafter"/>
</dbReference>
<dbReference type="InterPro" id="IPR010982">
    <property type="entry name" value="Lambda_DNA-bd_dom_sf"/>
</dbReference>
<gene>
    <name evidence="5" type="ORF">DL237_11320</name>
</gene>
<keyword evidence="3" id="KW-0804">Transcription</keyword>
<dbReference type="PANTHER" id="PTHR30146:SF152">
    <property type="entry name" value="TRANSCRIPTIONAL REGULATORY PROTEIN"/>
    <property type="match status" value="1"/>
</dbReference>
<evidence type="ECO:0000256" key="3">
    <source>
        <dbReference type="ARBA" id="ARBA00023163"/>
    </source>
</evidence>
<dbReference type="SUPFAM" id="SSF53822">
    <property type="entry name" value="Periplasmic binding protein-like I"/>
    <property type="match status" value="1"/>
</dbReference>
<keyword evidence="6" id="KW-1185">Reference proteome</keyword>
<dbReference type="Pfam" id="PF00356">
    <property type="entry name" value="LacI"/>
    <property type="match status" value="1"/>
</dbReference>
<dbReference type="GO" id="GO:0000976">
    <property type="term" value="F:transcription cis-regulatory region binding"/>
    <property type="evidence" value="ECO:0007669"/>
    <property type="project" value="TreeGrafter"/>
</dbReference>
<keyword evidence="1" id="KW-0805">Transcription regulation</keyword>
<keyword evidence="2 5" id="KW-0238">DNA-binding</keyword>
<dbReference type="Gene3D" id="1.10.260.40">
    <property type="entry name" value="lambda repressor-like DNA-binding domains"/>
    <property type="match status" value="1"/>
</dbReference>
<comment type="caution">
    <text evidence="5">The sequence shown here is derived from an EMBL/GenBank/DDBJ whole genome shotgun (WGS) entry which is preliminary data.</text>
</comment>
<dbReference type="Gene3D" id="3.40.50.2300">
    <property type="match status" value="2"/>
</dbReference>